<dbReference type="EMBL" id="CP072227">
    <property type="protein sequence ID" value="QUT46535.1"/>
    <property type="molecule type" value="Genomic_DNA"/>
</dbReference>
<evidence type="ECO:0000256" key="3">
    <source>
        <dbReference type="ARBA" id="ARBA00022679"/>
    </source>
</evidence>
<dbReference type="Pfam" id="PF00535">
    <property type="entry name" value="Glycos_transf_2"/>
    <property type="match status" value="1"/>
</dbReference>
<evidence type="ECO:0000256" key="1">
    <source>
        <dbReference type="ARBA" id="ARBA00006739"/>
    </source>
</evidence>
<dbReference type="RefSeq" id="WP_118226405.1">
    <property type="nucleotide sequence ID" value="NZ_CP072227.1"/>
</dbReference>
<dbReference type="InterPro" id="IPR029044">
    <property type="entry name" value="Nucleotide-diphossugar_trans"/>
</dbReference>
<keyword evidence="2" id="KW-0328">Glycosyltransferase</keyword>
<protein>
    <submittedName>
        <fullName evidence="6">Glycosyl transferase family 2</fullName>
    </submittedName>
    <submittedName>
        <fullName evidence="7">Glycosyltransferase family 2 protein</fullName>
    </submittedName>
</protein>
<dbReference type="InterPro" id="IPR001173">
    <property type="entry name" value="Glyco_trans_2-like"/>
</dbReference>
<evidence type="ECO:0000256" key="2">
    <source>
        <dbReference type="ARBA" id="ARBA00022676"/>
    </source>
</evidence>
<dbReference type="Proteomes" id="UP000679226">
    <property type="component" value="Chromosome"/>
</dbReference>
<gene>
    <name evidence="7" type="ORF">DW701_12265</name>
    <name evidence="6" type="ORF">INE88_03366</name>
</gene>
<evidence type="ECO:0000256" key="4">
    <source>
        <dbReference type="SAM" id="Phobius"/>
    </source>
</evidence>
<name>A0A414M9P2_9BACE</name>
<proteinExistence type="inferred from homology"/>
<evidence type="ECO:0000313" key="7">
    <source>
        <dbReference type="EMBL" id="RHF07251.1"/>
    </source>
</evidence>
<organism evidence="7 8">
    <name type="scientific">Bacteroides eggerthii</name>
    <dbReference type="NCBI Taxonomy" id="28111"/>
    <lineage>
        <taxon>Bacteria</taxon>
        <taxon>Pseudomonadati</taxon>
        <taxon>Bacteroidota</taxon>
        <taxon>Bacteroidia</taxon>
        <taxon>Bacteroidales</taxon>
        <taxon>Bacteroidaceae</taxon>
        <taxon>Bacteroides</taxon>
    </lineage>
</organism>
<keyword evidence="4" id="KW-1133">Transmembrane helix</keyword>
<evidence type="ECO:0000313" key="6">
    <source>
        <dbReference type="EMBL" id="QUT46535.1"/>
    </source>
</evidence>
<dbReference type="PANTHER" id="PTHR43179">
    <property type="entry name" value="RHAMNOSYLTRANSFERASE WBBL"/>
    <property type="match status" value="1"/>
</dbReference>
<dbReference type="PANTHER" id="PTHR43179:SF12">
    <property type="entry name" value="GALACTOFURANOSYLTRANSFERASE GLFT2"/>
    <property type="match status" value="1"/>
</dbReference>
<feature type="transmembrane region" description="Helical" evidence="4">
    <location>
        <begin position="250"/>
        <end position="273"/>
    </location>
</feature>
<keyword evidence="4" id="KW-0472">Membrane</keyword>
<dbReference type="KEGG" id="beg:INE88_03366"/>
<sequence length="285" mass="33076">MKYIAILLTVFNRKHETLLCLANLYKQRLPDKVCIKVYLTDDGCTDGTSEAICQTYPDVHIIKGNGTLYWNRGMYKAWETASNERQYDYYIWLNDDTFTYPETISTLLTTSQKKEDKAIIVGPTTNAQHTQPTYGGRLNNGEIPIPNGTLIPVTHFNGNIVLIPRSVYQILGNLDYYFTHSKGDFDYGLRAHQQGINIFQVGSYLGECELHHTLDKWCNPSIPLIQRLKILHRPNGMPPKESFHLEYRHYGLRMAIFHFITIYLRCLFPIFWVKYKKKILNTADL</sequence>
<reference evidence="6" key="2">
    <citation type="journal article" date="2021" name="PLoS Genet.">
        <title>Mobile Type VI secretion system loci of the gut Bacteroidales display extensive intra-ecosystem transfer, multi-species spread and geographical clustering.</title>
        <authorList>
            <person name="Garcia-Bayona L."/>
            <person name="Coyne M.J."/>
            <person name="Comstock L.E."/>
        </authorList>
    </citation>
    <scope>NUCLEOTIDE SEQUENCE</scope>
    <source>
        <strain evidence="6">CL11T00C20</strain>
    </source>
</reference>
<dbReference type="GO" id="GO:0016757">
    <property type="term" value="F:glycosyltransferase activity"/>
    <property type="evidence" value="ECO:0007669"/>
    <property type="project" value="UniProtKB-KW"/>
</dbReference>
<dbReference type="Proteomes" id="UP000283538">
    <property type="component" value="Unassembled WGS sequence"/>
</dbReference>
<dbReference type="Gene3D" id="3.90.550.10">
    <property type="entry name" value="Spore Coat Polysaccharide Biosynthesis Protein SpsA, Chain A"/>
    <property type="match status" value="1"/>
</dbReference>
<dbReference type="AlphaFoldDB" id="A0A414M9P2"/>
<keyword evidence="3 7" id="KW-0808">Transferase</keyword>
<dbReference type="SUPFAM" id="SSF53448">
    <property type="entry name" value="Nucleotide-diphospho-sugar transferases"/>
    <property type="match status" value="1"/>
</dbReference>
<accession>A0A414M9P2</accession>
<keyword evidence="4" id="KW-0812">Transmembrane</keyword>
<feature type="domain" description="Glycosyltransferase 2-like" evidence="5">
    <location>
        <begin position="6"/>
        <end position="136"/>
    </location>
</feature>
<comment type="similarity">
    <text evidence="1">Belongs to the glycosyltransferase 2 family.</text>
</comment>
<dbReference type="EMBL" id="QSLA01000013">
    <property type="protein sequence ID" value="RHF07251.1"/>
    <property type="molecule type" value="Genomic_DNA"/>
</dbReference>
<evidence type="ECO:0000313" key="8">
    <source>
        <dbReference type="Proteomes" id="UP000283538"/>
    </source>
</evidence>
<reference evidence="7 8" key="1">
    <citation type="submission" date="2018-08" db="EMBL/GenBank/DDBJ databases">
        <title>A genome reference for cultivated species of the human gut microbiota.</title>
        <authorList>
            <person name="Zou Y."/>
            <person name="Xue W."/>
            <person name="Luo G."/>
        </authorList>
    </citation>
    <scope>NUCLEOTIDE SEQUENCE [LARGE SCALE GENOMIC DNA]</scope>
    <source>
        <strain evidence="7 8">AM26-26AC</strain>
    </source>
</reference>
<evidence type="ECO:0000259" key="5">
    <source>
        <dbReference type="Pfam" id="PF00535"/>
    </source>
</evidence>